<dbReference type="SUPFAM" id="SSF53633">
    <property type="entry name" value="Carbamate kinase-like"/>
    <property type="match status" value="1"/>
</dbReference>
<evidence type="ECO:0000313" key="11">
    <source>
        <dbReference type="EMBL" id="MFC4635228.1"/>
    </source>
</evidence>
<evidence type="ECO:0000256" key="7">
    <source>
        <dbReference type="ARBA" id="ARBA00047872"/>
    </source>
</evidence>
<comment type="pathway">
    <text evidence="1 9">Amino-acid biosynthesis; L-lysine biosynthesis via DAP pathway; (S)-tetrahydrodipicolinate from L-aspartate: step 1/4.</text>
</comment>
<evidence type="ECO:0000256" key="3">
    <source>
        <dbReference type="ARBA" id="ARBA00022679"/>
    </source>
</evidence>
<keyword evidence="6" id="KW-0067">ATP-binding</keyword>
<evidence type="ECO:0000256" key="9">
    <source>
        <dbReference type="RuleBase" id="RU004249"/>
    </source>
</evidence>
<dbReference type="Pfam" id="PF00696">
    <property type="entry name" value="AA_kinase"/>
    <property type="match status" value="1"/>
</dbReference>
<dbReference type="Proteomes" id="UP001596043">
    <property type="component" value="Unassembled WGS sequence"/>
</dbReference>
<keyword evidence="5 8" id="KW-0418">Kinase</keyword>
<name>A0ABV9HZ79_9FLAO</name>
<dbReference type="InterPro" id="IPR001341">
    <property type="entry name" value="Asp_kinase"/>
</dbReference>
<dbReference type="RefSeq" id="WP_379980240.1">
    <property type="nucleotide sequence ID" value="NZ_JBHSFV010000009.1"/>
</dbReference>
<accession>A0ABV9HZ79</accession>
<organism evidence="11 12">
    <name type="scientific">Dokdonia ponticola</name>
    <dbReference type="NCBI Taxonomy" id="2041041"/>
    <lineage>
        <taxon>Bacteria</taxon>
        <taxon>Pseudomonadati</taxon>
        <taxon>Bacteroidota</taxon>
        <taxon>Flavobacteriia</taxon>
        <taxon>Flavobacteriales</taxon>
        <taxon>Flavobacteriaceae</taxon>
        <taxon>Dokdonia</taxon>
    </lineage>
</organism>
<dbReference type="GO" id="GO:0004072">
    <property type="term" value="F:aspartate kinase activity"/>
    <property type="evidence" value="ECO:0007669"/>
    <property type="project" value="UniProtKB-EC"/>
</dbReference>
<reference evidence="12" key="1">
    <citation type="journal article" date="2019" name="Int. J. Syst. Evol. Microbiol.">
        <title>The Global Catalogue of Microorganisms (GCM) 10K type strain sequencing project: providing services to taxonomists for standard genome sequencing and annotation.</title>
        <authorList>
            <consortium name="The Broad Institute Genomics Platform"/>
            <consortium name="The Broad Institute Genome Sequencing Center for Infectious Disease"/>
            <person name="Wu L."/>
            <person name="Ma J."/>
        </authorList>
    </citation>
    <scope>NUCLEOTIDE SEQUENCE [LARGE SCALE GENOMIC DNA]</scope>
    <source>
        <strain evidence="12">YJ-61-S</strain>
    </source>
</reference>
<dbReference type="PANTHER" id="PTHR21499">
    <property type="entry name" value="ASPARTATE KINASE"/>
    <property type="match status" value="1"/>
</dbReference>
<dbReference type="EMBL" id="JBHSFV010000009">
    <property type="protein sequence ID" value="MFC4635228.1"/>
    <property type="molecule type" value="Genomic_DNA"/>
</dbReference>
<dbReference type="PANTHER" id="PTHR21499:SF59">
    <property type="entry name" value="ASPARTOKINASE"/>
    <property type="match status" value="1"/>
</dbReference>
<evidence type="ECO:0000313" key="12">
    <source>
        <dbReference type="Proteomes" id="UP001596043"/>
    </source>
</evidence>
<comment type="pathway">
    <text evidence="9">Amino-acid biosynthesis; L-methionine biosynthesis via de novo pathway; L-homoserine from L-aspartate: step 1/3.</text>
</comment>
<dbReference type="Gene3D" id="1.20.120.1320">
    <property type="entry name" value="Aspartokinase, catalytic domain"/>
    <property type="match status" value="1"/>
</dbReference>
<evidence type="ECO:0000256" key="6">
    <source>
        <dbReference type="ARBA" id="ARBA00022840"/>
    </source>
</evidence>
<dbReference type="InterPro" id="IPR036393">
    <property type="entry name" value="AceGlu_kinase-like_sf"/>
</dbReference>
<dbReference type="EC" id="2.7.2.4" evidence="8"/>
<proteinExistence type="inferred from homology"/>
<evidence type="ECO:0000256" key="5">
    <source>
        <dbReference type="ARBA" id="ARBA00022777"/>
    </source>
</evidence>
<dbReference type="InterPro" id="IPR001048">
    <property type="entry name" value="Asp/Glu/Uridylate_kinase"/>
</dbReference>
<keyword evidence="4" id="KW-0547">Nucleotide-binding</keyword>
<keyword evidence="12" id="KW-1185">Reference proteome</keyword>
<keyword evidence="9" id="KW-0028">Amino-acid biosynthesis</keyword>
<dbReference type="Gene3D" id="3.40.1160.10">
    <property type="entry name" value="Acetylglutamate kinase-like"/>
    <property type="match status" value="1"/>
</dbReference>
<dbReference type="InterPro" id="IPR042199">
    <property type="entry name" value="AsparK_Bifunc_asparK/hSer_DH"/>
</dbReference>
<comment type="catalytic activity">
    <reaction evidence="7 8">
        <text>L-aspartate + ATP = 4-phospho-L-aspartate + ADP</text>
        <dbReference type="Rhea" id="RHEA:23776"/>
        <dbReference type="ChEBI" id="CHEBI:29991"/>
        <dbReference type="ChEBI" id="CHEBI:30616"/>
        <dbReference type="ChEBI" id="CHEBI:57535"/>
        <dbReference type="ChEBI" id="CHEBI:456216"/>
        <dbReference type="EC" id="2.7.2.4"/>
    </reaction>
</comment>
<evidence type="ECO:0000256" key="1">
    <source>
        <dbReference type="ARBA" id="ARBA00004766"/>
    </source>
</evidence>
<keyword evidence="3 8" id="KW-0808">Transferase</keyword>
<dbReference type="Gene3D" id="3.30.70.260">
    <property type="match status" value="1"/>
</dbReference>
<comment type="pathway">
    <text evidence="9">Amino-acid biosynthesis; L-threonine biosynthesis; L-threonine from L-aspartate: step 1/5.</text>
</comment>
<comment type="similarity">
    <text evidence="2 8">Belongs to the aspartokinase family.</text>
</comment>
<feature type="domain" description="Aspartate/glutamate/uridylate kinase" evidence="10">
    <location>
        <begin position="3"/>
        <end position="276"/>
    </location>
</feature>
<dbReference type="SUPFAM" id="SSF55021">
    <property type="entry name" value="ACT-like"/>
    <property type="match status" value="1"/>
</dbReference>
<evidence type="ECO:0000256" key="8">
    <source>
        <dbReference type="RuleBase" id="RU003448"/>
    </source>
</evidence>
<evidence type="ECO:0000256" key="2">
    <source>
        <dbReference type="ARBA" id="ARBA00010122"/>
    </source>
</evidence>
<sequence length="417" mass="47333">MEVFKFGGASVKDADSVKNILSVLQKKGVDNKLIVVSAMGKTTNALEKVIHAYFTHKNELSEAIEVSHTYHFTILSGLFASDHPIFETVQTLFNNLQSFLERNKSPNYDFVYDQVICYGELIATKIISAFLSENHIKNTWIDARELIKTNTSYRDAHVDWETTQKNIQSAIQKEGVFITQGFIASEENNFTTTLGREGSDYTGAIFAYCLNADNLTIWKDVPGVLNGDPNVFKNTQLLKRISYNEAIEMAFYGASVIHPKTLQPLQRKEIPLYVKSFVTPDNPGTFIGKGIALDPMIACYILKKNQVLISLSSIDFNFIMEAHISDIFNLLHRYKMKVTMMQNSAISFSVCVENKFNTLDELLKKLRANYKVRWNEGVTLLTARHAKPSETRQLLQGRKVLLKQENRTVTQYVLKEA</sequence>
<evidence type="ECO:0000256" key="4">
    <source>
        <dbReference type="ARBA" id="ARBA00022741"/>
    </source>
</evidence>
<dbReference type="InterPro" id="IPR045865">
    <property type="entry name" value="ACT-like_dom_sf"/>
</dbReference>
<evidence type="ECO:0000259" key="10">
    <source>
        <dbReference type="Pfam" id="PF00696"/>
    </source>
</evidence>
<comment type="caution">
    <text evidence="11">The sequence shown here is derived from an EMBL/GenBank/DDBJ whole genome shotgun (WGS) entry which is preliminary data.</text>
</comment>
<gene>
    <name evidence="11" type="ORF">ACFO3O_15050</name>
</gene>
<dbReference type="NCBIfam" id="TIGR00657">
    <property type="entry name" value="asp_kinases"/>
    <property type="match status" value="1"/>
</dbReference>
<protein>
    <recommendedName>
        <fullName evidence="8">Aspartokinase</fullName>
        <ecNumber evidence="8">2.7.2.4</ecNumber>
    </recommendedName>
</protein>